<dbReference type="HOGENOM" id="CLU_2525401_0_0_5"/>
<reference evidence="3" key="1">
    <citation type="submission" date="2012-02" db="EMBL/GenBank/DDBJ databases">
        <title>Complete genome sequence of Rickettsia montanensis strain OSU 85-930.</title>
        <authorList>
            <person name="Johnson S.L."/>
            <person name="Munk A.C."/>
            <person name="Han S."/>
            <person name="Bruce D.C."/>
            <person name="Dasch G.A."/>
        </authorList>
    </citation>
    <scope>NUCLEOTIDE SEQUENCE [LARGE SCALE GENOMIC DNA]</scope>
    <source>
        <strain evidence="3">OSU 85-930</strain>
    </source>
</reference>
<dbReference type="AlphaFoldDB" id="H8KBC7"/>
<dbReference type="RefSeq" id="WP_014409796.1">
    <property type="nucleotide sequence ID" value="NC_017043.1"/>
</dbReference>
<name>H8KBC7_RICMS</name>
<proteinExistence type="predicted"/>
<dbReference type="KEGG" id="rmo:MCI_04390"/>
<dbReference type="PROSITE" id="PS51257">
    <property type="entry name" value="PROKAR_LIPOPROTEIN"/>
    <property type="match status" value="1"/>
</dbReference>
<evidence type="ECO:0000256" key="1">
    <source>
        <dbReference type="SAM" id="SignalP"/>
    </source>
</evidence>
<gene>
    <name evidence="2" type="ordered locus">MCI_04390</name>
</gene>
<feature type="chain" id="PRO_5003613461" evidence="1">
    <location>
        <begin position="30"/>
        <end position="84"/>
    </location>
</feature>
<feature type="signal peptide" evidence="1">
    <location>
        <begin position="1"/>
        <end position="29"/>
    </location>
</feature>
<evidence type="ECO:0000313" key="2">
    <source>
        <dbReference type="EMBL" id="AFC73718.1"/>
    </source>
</evidence>
<dbReference type="Proteomes" id="UP000008008">
    <property type="component" value="Chromosome"/>
</dbReference>
<protein>
    <submittedName>
        <fullName evidence="2">Uncharacterized protein</fullName>
    </submittedName>
</protein>
<organism evidence="2 3">
    <name type="scientific">Rickettsia montanensis (strain OSU 85-930)</name>
    <dbReference type="NCBI Taxonomy" id="1105114"/>
    <lineage>
        <taxon>Bacteria</taxon>
        <taxon>Pseudomonadati</taxon>
        <taxon>Pseudomonadota</taxon>
        <taxon>Alphaproteobacteria</taxon>
        <taxon>Rickettsiales</taxon>
        <taxon>Rickettsiaceae</taxon>
        <taxon>Rickettsieae</taxon>
        <taxon>Rickettsia</taxon>
        <taxon>spotted fever group</taxon>
    </lineage>
</organism>
<evidence type="ECO:0000313" key="3">
    <source>
        <dbReference type="Proteomes" id="UP000008008"/>
    </source>
</evidence>
<keyword evidence="3" id="KW-1185">Reference proteome</keyword>
<accession>H8KBC7</accession>
<dbReference type="EMBL" id="CP003340">
    <property type="protein sequence ID" value="AFC73718.1"/>
    <property type="molecule type" value="Genomic_DNA"/>
</dbReference>
<keyword evidence="1" id="KW-0732">Signal</keyword>
<sequence length="84" mass="9283">MTNKKKTFFNKLLLATSSIGLLASMGCFAADIIPAGNPSSNIGTMKSHYLPQDNDNIIIAENNHRINFAQTLTIRKLKGQFKML</sequence>